<sequence length="237" mass="27245">MSQDPLVSIVIPFYNCAYVHQAIESALKQSYPHIEVIVVNDGSSKHLDKINPYLGRIVYLAKRNGGTGSALNAGIRRASGKYFSWLSSDDLYEPDKVARQVAFMQEHGVSVSYGAYYHIDSNNCRVMGGKAGITYPERGQFIKTMLRGCFINGCTVMLNMDVWNEVGLFNESLKYTQDYDMWMRLLHKYDFYYLDEPLVLYRVHPEMGSQKYASSITKEIHQVQYNYRKSLEALIRK</sequence>
<evidence type="ECO:0000256" key="1">
    <source>
        <dbReference type="ARBA" id="ARBA00006739"/>
    </source>
</evidence>
<organism evidence="3 4">
    <name type="scientific">Paenibacillus aceris</name>
    <dbReference type="NCBI Taxonomy" id="869555"/>
    <lineage>
        <taxon>Bacteria</taxon>
        <taxon>Bacillati</taxon>
        <taxon>Bacillota</taxon>
        <taxon>Bacilli</taxon>
        <taxon>Bacillales</taxon>
        <taxon>Paenibacillaceae</taxon>
        <taxon>Paenibacillus</taxon>
    </lineage>
</organism>
<comment type="similarity">
    <text evidence="1">Belongs to the glycosyltransferase 2 family.</text>
</comment>
<dbReference type="SUPFAM" id="SSF53448">
    <property type="entry name" value="Nucleotide-diphospho-sugar transferases"/>
    <property type="match status" value="1"/>
</dbReference>
<dbReference type="InterPro" id="IPR029044">
    <property type="entry name" value="Nucleotide-diphossugar_trans"/>
</dbReference>
<name>A0ABS4I948_9BACL</name>
<dbReference type="Proteomes" id="UP001519344">
    <property type="component" value="Unassembled WGS sequence"/>
</dbReference>
<accession>A0ABS4I948</accession>
<gene>
    <name evidence="3" type="ORF">J2Z65_006262</name>
</gene>
<evidence type="ECO:0000313" key="4">
    <source>
        <dbReference type="Proteomes" id="UP001519344"/>
    </source>
</evidence>
<protein>
    <submittedName>
        <fullName evidence="3">Glycosyltransferase involved in cell wall biosynthesis</fullName>
    </submittedName>
</protein>
<keyword evidence="4" id="KW-1185">Reference proteome</keyword>
<feature type="domain" description="Glycosyltransferase 2-like" evidence="2">
    <location>
        <begin position="8"/>
        <end position="156"/>
    </location>
</feature>
<comment type="caution">
    <text evidence="3">The sequence shown here is derived from an EMBL/GenBank/DDBJ whole genome shotgun (WGS) entry which is preliminary data.</text>
</comment>
<reference evidence="3 4" key="1">
    <citation type="submission" date="2021-03" db="EMBL/GenBank/DDBJ databases">
        <title>Genomic Encyclopedia of Type Strains, Phase IV (KMG-IV): sequencing the most valuable type-strain genomes for metagenomic binning, comparative biology and taxonomic classification.</title>
        <authorList>
            <person name="Goeker M."/>
        </authorList>
    </citation>
    <scope>NUCLEOTIDE SEQUENCE [LARGE SCALE GENOMIC DNA]</scope>
    <source>
        <strain evidence="3 4">DSM 24950</strain>
    </source>
</reference>
<evidence type="ECO:0000313" key="3">
    <source>
        <dbReference type="EMBL" id="MBP1967001.1"/>
    </source>
</evidence>
<dbReference type="RefSeq" id="WP_167068136.1">
    <property type="nucleotide sequence ID" value="NZ_JAAOZR010000094.1"/>
</dbReference>
<dbReference type="InterPro" id="IPR001173">
    <property type="entry name" value="Glyco_trans_2-like"/>
</dbReference>
<dbReference type="PANTHER" id="PTHR22916">
    <property type="entry name" value="GLYCOSYLTRANSFERASE"/>
    <property type="match status" value="1"/>
</dbReference>
<evidence type="ECO:0000259" key="2">
    <source>
        <dbReference type="Pfam" id="PF00535"/>
    </source>
</evidence>
<proteinExistence type="inferred from homology"/>
<dbReference type="PANTHER" id="PTHR22916:SF3">
    <property type="entry name" value="UDP-GLCNAC:BETAGAL BETA-1,3-N-ACETYLGLUCOSAMINYLTRANSFERASE-LIKE PROTEIN 1"/>
    <property type="match status" value="1"/>
</dbReference>
<dbReference type="Pfam" id="PF00535">
    <property type="entry name" value="Glycos_transf_2"/>
    <property type="match status" value="1"/>
</dbReference>
<dbReference type="Gene3D" id="3.90.550.10">
    <property type="entry name" value="Spore Coat Polysaccharide Biosynthesis Protein SpsA, Chain A"/>
    <property type="match status" value="1"/>
</dbReference>
<dbReference type="EMBL" id="JAGGKV010000027">
    <property type="protein sequence ID" value="MBP1967001.1"/>
    <property type="molecule type" value="Genomic_DNA"/>
</dbReference>